<evidence type="ECO:0000313" key="4">
    <source>
        <dbReference type="Proteomes" id="UP000424468"/>
    </source>
</evidence>
<evidence type="ECO:0000256" key="2">
    <source>
        <dbReference type="SAM" id="SignalP"/>
    </source>
</evidence>
<feature type="region of interest" description="Disordered" evidence="1">
    <location>
        <begin position="28"/>
        <end position="52"/>
    </location>
</feature>
<dbReference type="Proteomes" id="UP000424468">
    <property type="component" value="Chromosome"/>
</dbReference>
<dbReference type="Gene3D" id="3.20.20.80">
    <property type="entry name" value="Glycosidases"/>
    <property type="match status" value="2"/>
</dbReference>
<dbReference type="AlphaFoldDB" id="A0A6I6CBG9"/>
<organism evidence="3 4">
    <name type="scientific">Spiroplasma tabanidicola</name>
    <dbReference type="NCBI Taxonomy" id="324079"/>
    <lineage>
        <taxon>Bacteria</taxon>
        <taxon>Bacillati</taxon>
        <taxon>Mycoplasmatota</taxon>
        <taxon>Mollicutes</taxon>
        <taxon>Entomoplasmatales</taxon>
        <taxon>Spiroplasmataceae</taxon>
        <taxon>Spiroplasma</taxon>
    </lineage>
</organism>
<evidence type="ECO:0000313" key="3">
    <source>
        <dbReference type="EMBL" id="QGS51528.1"/>
    </source>
</evidence>
<dbReference type="InterPro" id="IPR052750">
    <property type="entry name" value="GH18_Chitinase"/>
</dbReference>
<gene>
    <name evidence="3" type="primary">chiA</name>
    <name evidence="3" type="ORF">STABA_v1c01610</name>
</gene>
<dbReference type="PROSITE" id="PS51257">
    <property type="entry name" value="PROKAR_LIPOPROTEIN"/>
    <property type="match status" value="1"/>
</dbReference>
<feature type="chain" id="PRO_5026291836" evidence="2">
    <location>
        <begin position="20"/>
        <end position="993"/>
    </location>
</feature>
<dbReference type="PANTHER" id="PTHR42976:SF1">
    <property type="entry name" value="GH18 DOMAIN-CONTAINING PROTEIN-RELATED"/>
    <property type="match status" value="1"/>
</dbReference>
<dbReference type="KEGG" id="stab:STABA_v1c01610"/>
<accession>A0A6I6CBG9</accession>
<protein>
    <submittedName>
        <fullName evidence="3">Bifunctional chitinase/lysozyme</fullName>
    </submittedName>
</protein>
<name>A0A6I6CBG9_9MOLU</name>
<feature type="compositionally biased region" description="Polar residues" evidence="1">
    <location>
        <begin position="570"/>
        <end position="587"/>
    </location>
</feature>
<dbReference type="EMBL" id="CP046276">
    <property type="protein sequence ID" value="QGS51528.1"/>
    <property type="molecule type" value="Genomic_DNA"/>
</dbReference>
<dbReference type="RefSeq" id="WP_156005578.1">
    <property type="nucleotide sequence ID" value="NZ_CP046276.1"/>
</dbReference>
<feature type="signal peptide" evidence="2">
    <location>
        <begin position="1"/>
        <end position="19"/>
    </location>
</feature>
<feature type="region of interest" description="Disordered" evidence="1">
    <location>
        <begin position="556"/>
        <end position="587"/>
    </location>
</feature>
<reference evidence="3 4" key="1">
    <citation type="submission" date="2019-11" db="EMBL/GenBank/DDBJ databases">
        <title>Complete genome sequence of Spiroplasma tabanidicola TAUS-1 (DSM 22603).</title>
        <authorList>
            <person name="Huang C.-T."/>
            <person name="Lin Y.-C."/>
            <person name="Kuo C.-H."/>
        </authorList>
    </citation>
    <scope>NUCLEOTIDE SEQUENCE [LARGE SCALE GENOMIC DNA]</scope>
    <source>
        <strain evidence="3 4">TAUS-1</strain>
    </source>
</reference>
<sequence length="993" mass="110094">MKKLLGFLSAVLVSTQVSAATIGCSPVNSHRNKPVDFQNPDADGGTNDSTASNLMSTRKMNWGSILTKDYTNTSSSKASYMSLNGKSISSRSLVNVAQAAVPDSDKQISTLATRDLVSNRLANKTLSFNPYTDIGIVEDSTEYLLKNKGLGSSYRDDVKFEKNADLVNNKYNDLGYLWKNSGLFNQNEDGITLGFMQNASDESELVPMWDAAPNLTSNESAKWFQDRWDKWVKEELDTKKVTISFGPFANSFWHEAYKNNYTEEQLADKLAEISTKYGTKKFDFYFAAPYLTNTGSYADSQRLLAGALKILLERDNEFDLRLSLVVSTKSGISSVIASQGGWNGDISLIGSEEFPLYMFTKFLGMNFRLNLVLPYLTWSDFNTSQLKDKENWEEQIMELAITNTENTWKTINQRVNGSNAIKIDNAYSRMAITPWIGRRAEKAIYDFNAKDAEKLRVFAKAKKIGQISMFYLTRDYPSLFESNGLNEDALADKNPIDQNIRSGSGYEKFTYAKVLTGKLSGTSIPEEATGENVKSLSGFMDYDRDIRQNTSLDEIQKQQGASGWDGVTGGNENQWSEGQPSTNDGNVIAPTTPTVSSKNNYVSWEDANPNRTKNVTEKAKENGQTYFSPYLDAGLYEGNNVDDIVKQTGLNHLTLAFVQQVNAHNNNIDLSVAGIENKGEGYNWWKESVFYQKALLPLINSNNFGNIKVAYGGATTGGYIEKNPWNLAYKLAGGDINQASSLLQTALENYNKDLADFASQKSGKSLSTPKNIDFDIEGEAQHDTTGNQVLAKTLANMKKQDKSWNFSVTLPVLPSGLTRDGYAVMDTFVKAYKEAGLSYNEVPVVNLMLMDYGDPIYIAAKNAGKTNYDLAVEAIENTKENLAKSILNNYKKSSINNGEVYNLIGATPMIGVNDTVAGVFTLEDAKDLYNWAQNNGISYIGMWSMNDDRGKISNISRPKSLVSHGLGYLGEYDFAKAFNGSWDDGVKTPKKKA</sequence>
<dbReference type="InterPro" id="IPR017853">
    <property type="entry name" value="GH"/>
</dbReference>
<evidence type="ECO:0000256" key="1">
    <source>
        <dbReference type="SAM" id="MobiDB-lite"/>
    </source>
</evidence>
<dbReference type="SUPFAM" id="SSF51445">
    <property type="entry name" value="(Trans)glycosidases"/>
    <property type="match status" value="1"/>
</dbReference>
<dbReference type="PANTHER" id="PTHR42976">
    <property type="entry name" value="BIFUNCTIONAL CHITINASE/LYSOZYME-RELATED"/>
    <property type="match status" value="1"/>
</dbReference>
<keyword evidence="2" id="KW-0732">Signal</keyword>
<keyword evidence="4" id="KW-1185">Reference proteome</keyword>
<dbReference type="OrthoDB" id="99456at2"/>
<proteinExistence type="predicted"/>